<sequence>MSNMLKALVIDDEILAIHLIENMLKETADIEVVGTFEHPTDALKSIKQLEPDIIFLDIEMPDQNGITAAEQILEIDENIDFIFVTAYDQYALDAFRVHATDYLLKPLDKKRLFQAIEKIKRRRKASSTKVHQTMHLNAQFMGNFVLYNKHGQPIKWRTKKVKELCAYLLHHKVTMHRMQIIEDLWPDLSLDKAAAILHTTVYQLRKELKSNEYHDPLLYSDERYSLNIDITYDQIQFSGKIENYIGDDENLLRMIEHAIKGYLGYEDYNWALPYREKNREDCKRFFEEYIRYYNKIKIKPKLWMVILEKLIELDPFGELYYKELIQYHMELGNVRKAFDIYKQLEVLLWEELGEKPNEETVSVLRRQLY</sequence>
<dbReference type="GO" id="GO:0000156">
    <property type="term" value="F:phosphorelay response regulator activity"/>
    <property type="evidence" value="ECO:0007669"/>
    <property type="project" value="TreeGrafter"/>
</dbReference>
<evidence type="ECO:0000256" key="6">
    <source>
        <dbReference type="ARBA" id="ARBA00023163"/>
    </source>
</evidence>
<dbReference type="Gene3D" id="3.40.50.2300">
    <property type="match status" value="1"/>
</dbReference>
<dbReference type="GO" id="GO:0005829">
    <property type="term" value="C:cytosol"/>
    <property type="evidence" value="ECO:0007669"/>
    <property type="project" value="TreeGrafter"/>
</dbReference>
<dbReference type="RefSeq" id="WP_184309860.1">
    <property type="nucleotide sequence ID" value="NZ_JACHEN010000008.1"/>
</dbReference>
<evidence type="ECO:0000256" key="4">
    <source>
        <dbReference type="ARBA" id="ARBA00023015"/>
    </source>
</evidence>
<dbReference type="Proteomes" id="UP000579281">
    <property type="component" value="Unassembled WGS sequence"/>
</dbReference>
<organism evidence="10 11">
    <name type="scientific">Anaerosolibacter carboniphilus</name>
    <dbReference type="NCBI Taxonomy" id="1417629"/>
    <lineage>
        <taxon>Bacteria</taxon>
        <taxon>Bacillati</taxon>
        <taxon>Bacillota</taxon>
        <taxon>Clostridia</taxon>
        <taxon>Peptostreptococcales</taxon>
        <taxon>Thermotaleaceae</taxon>
        <taxon>Anaerosolibacter</taxon>
    </lineage>
</organism>
<evidence type="ECO:0000313" key="10">
    <source>
        <dbReference type="EMBL" id="MBB6215503.1"/>
    </source>
</evidence>
<evidence type="ECO:0000256" key="5">
    <source>
        <dbReference type="ARBA" id="ARBA00023125"/>
    </source>
</evidence>
<keyword evidence="3" id="KW-0902">Two-component regulatory system</keyword>
<evidence type="ECO:0000256" key="2">
    <source>
        <dbReference type="ARBA" id="ARBA00022553"/>
    </source>
</evidence>
<dbReference type="InterPro" id="IPR011990">
    <property type="entry name" value="TPR-like_helical_dom_sf"/>
</dbReference>
<dbReference type="Gene3D" id="1.10.10.10">
    <property type="entry name" value="Winged helix-like DNA-binding domain superfamily/Winged helix DNA-binding domain"/>
    <property type="match status" value="1"/>
</dbReference>
<reference evidence="10 11" key="1">
    <citation type="submission" date="2020-08" db="EMBL/GenBank/DDBJ databases">
        <title>Genomic Encyclopedia of Type Strains, Phase IV (KMG-IV): sequencing the most valuable type-strain genomes for metagenomic binning, comparative biology and taxonomic classification.</title>
        <authorList>
            <person name="Goeker M."/>
        </authorList>
    </citation>
    <scope>NUCLEOTIDE SEQUENCE [LARGE SCALE GENOMIC DNA]</scope>
    <source>
        <strain evidence="10 11">DSM 103526</strain>
    </source>
</reference>
<keyword evidence="11" id="KW-1185">Reference proteome</keyword>
<evidence type="ECO:0000256" key="3">
    <source>
        <dbReference type="ARBA" id="ARBA00023012"/>
    </source>
</evidence>
<accession>A0A841KQ07</accession>
<protein>
    <recommendedName>
        <fullName evidence="1">Stage 0 sporulation protein A homolog</fullName>
    </recommendedName>
</protein>
<comment type="function">
    <text evidence="7">May play the central regulatory role in sporulation. It may be an element of the effector pathway responsible for the activation of sporulation genes in response to nutritional stress. Spo0A may act in concert with spo0H (a sigma factor) to control the expression of some genes that are critical to the sporulation process.</text>
</comment>
<dbReference type="GO" id="GO:0032993">
    <property type="term" value="C:protein-DNA complex"/>
    <property type="evidence" value="ECO:0007669"/>
    <property type="project" value="TreeGrafter"/>
</dbReference>
<dbReference type="PROSITE" id="PS50110">
    <property type="entry name" value="RESPONSE_REGULATORY"/>
    <property type="match status" value="1"/>
</dbReference>
<dbReference type="InterPro" id="IPR039420">
    <property type="entry name" value="WalR-like"/>
</dbReference>
<dbReference type="InterPro" id="IPR036388">
    <property type="entry name" value="WH-like_DNA-bd_sf"/>
</dbReference>
<dbReference type="AlphaFoldDB" id="A0A841KQ07"/>
<dbReference type="SUPFAM" id="SSF52172">
    <property type="entry name" value="CheY-like"/>
    <property type="match status" value="1"/>
</dbReference>
<keyword evidence="4" id="KW-0805">Transcription regulation</keyword>
<dbReference type="PANTHER" id="PTHR48111">
    <property type="entry name" value="REGULATOR OF RPOS"/>
    <property type="match status" value="1"/>
</dbReference>
<evidence type="ECO:0000256" key="1">
    <source>
        <dbReference type="ARBA" id="ARBA00018672"/>
    </source>
</evidence>
<dbReference type="SMART" id="SM00448">
    <property type="entry name" value="REC"/>
    <property type="match status" value="1"/>
</dbReference>
<feature type="domain" description="Response regulatory" evidence="9">
    <location>
        <begin position="6"/>
        <end position="120"/>
    </location>
</feature>
<keyword evidence="5" id="KW-0238">DNA-binding</keyword>
<gene>
    <name evidence="10" type="ORF">HNQ80_001592</name>
</gene>
<evidence type="ECO:0000259" key="9">
    <source>
        <dbReference type="PROSITE" id="PS50110"/>
    </source>
</evidence>
<evidence type="ECO:0000313" key="11">
    <source>
        <dbReference type="Proteomes" id="UP000579281"/>
    </source>
</evidence>
<proteinExistence type="predicted"/>
<dbReference type="SUPFAM" id="SSF48452">
    <property type="entry name" value="TPR-like"/>
    <property type="match status" value="1"/>
</dbReference>
<dbReference type="PANTHER" id="PTHR48111:SF1">
    <property type="entry name" value="TWO-COMPONENT RESPONSE REGULATOR ORR33"/>
    <property type="match status" value="1"/>
</dbReference>
<dbReference type="InterPro" id="IPR011006">
    <property type="entry name" value="CheY-like_superfamily"/>
</dbReference>
<dbReference type="InterPro" id="IPR001789">
    <property type="entry name" value="Sig_transdc_resp-reg_receiver"/>
</dbReference>
<comment type="caution">
    <text evidence="10">The sequence shown here is derived from an EMBL/GenBank/DDBJ whole genome shotgun (WGS) entry which is preliminary data.</text>
</comment>
<feature type="modified residue" description="4-aspartylphosphate" evidence="8">
    <location>
        <position position="57"/>
    </location>
</feature>
<name>A0A841KQ07_9FIRM</name>
<dbReference type="EMBL" id="JACHEN010000008">
    <property type="protein sequence ID" value="MBB6215503.1"/>
    <property type="molecule type" value="Genomic_DNA"/>
</dbReference>
<evidence type="ECO:0000256" key="8">
    <source>
        <dbReference type="PROSITE-ProRule" id="PRU00169"/>
    </source>
</evidence>
<dbReference type="GO" id="GO:0006355">
    <property type="term" value="P:regulation of DNA-templated transcription"/>
    <property type="evidence" value="ECO:0007669"/>
    <property type="project" value="TreeGrafter"/>
</dbReference>
<keyword evidence="2 8" id="KW-0597">Phosphoprotein</keyword>
<dbReference type="Gene3D" id="1.25.40.10">
    <property type="entry name" value="Tetratricopeptide repeat domain"/>
    <property type="match status" value="1"/>
</dbReference>
<keyword evidence="6" id="KW-0804">Transcription</keyword>
<evidence type="ECO:0000256" key="7">
    <source>
        <dbReference type="ARBA" id="ARBA00024867"/>
    </source>
</evidence>
<dbReference type="GO" id="GO:0000976">
    <property type="term" value="F:transcription cis-regulatory region binding"/>
    <property type="evidence" value="ECO:0007669"/>
    <property type="project" value="TreeGrafter"/>
</dbReference>
<dbReference type="Pfam" id="PF00072">
    <property type="entry name" value="Response_reg"/>
    <property type="match status" value="1"/>
</dbReference>